<protein>
    <submittedName>
        <fullName evidence="1">Uncharacterized protein</fullName>
    </submittedName>
</protein>
<sequence>MKIMKYILFALLLLGLWITEPLWWKSNSNPSTLPVDVQILNEEEKPKTKVVSLEAKNEMELEIKFGPKPYGKYSTGVPSEVYEYWNKTLQYPDSLEEERCGPIRAGEKGWTTVCRYRTKNSAGTLELMQDTFIIKNGKASK</sequence>
<keyword evidence="2" id="KW-1185">Reference proteome</keyword>
<evidence type="ECO:0000313" key="1">
    <source>
        <dbReference type="EMBL" id="MDM5263471.1"/>
    </source>
</evidence>
<accession>A0ABT7QR13</accession>
<dbReference type="RefSeq" id="WP_289401508.1">
    <property type="nucleotide sequence ID" value="NZ_JAQIBC010000002.1"/>
</dbReference>
<gene>
    <name evidence="1" type="ORF">PF327_04610</name>
</gene>
<name>A0ABT7QR13_9BACT</name>
<comment type="caution">
    <text evidence="1">The sequence shown here is derived from an EMBL/GenBank/DDBJ whole genome shotgun (WGS) entry which is preliminary data.</text>
</comment>
<reference evidence="1" key="1">
    <citation type="submission" date="2023-01" db="EMBL/GenBank/DDBJ databases">
        <title>Sulfurovum sp. XTW-4 genome assembly.</title>
        <authorList>
            <person name="Wang J."/>
        </authorList>
    </citation>
    <scope>NUCLEOTIDE SEQUENCE</scope>
    <source>
        <strain evidence="1">XTW-4</strain>
    </source>
</reference>
<evidence type="ECO:0000313" key="2">
    <source>
        <dbReference type="Proteomes" id="UP001169066"/>
    </source>
</evidence>
<organism evidence="1 2">
    <name type="scientific">Sulfurovum xiamenensis</name>
    <dbReference type="NCBI Taxonomy" id="3019066"/>
    <lineage>
        <taxon>Bacteria</taxon>
        <taxon>Pseudomonadati</taxon>
        <taxon>Campylobacterota</taxon>
        <taxon>Epsilonproteobacteria</taxon>
        <taxon>Campylobacterales</taxon>
        <taxon>Sulfurovaceae</taxon>
        <taxon>Sulfurovum</taxon>
    </lineage>
</organism>
<dbReference type="EMBL" id="JAQIBC010000002">
    <property type="protein sequence ID" value="MDM5263471.1"/>
    <property type="molecule type" value="Genomic_DNA"/>
</dbReference>
<dbReference type="Proteomes" id="UP001169066">
    <property type="component" value="Unassembled WGS sequence"/>
</dbReference>
<proteinExistence type="predicted"/>